<dbReference type="Pfam" id="PF05974">
    <property type="entry name" value="DUF892"/>
    <property type="match status" value="1"/>
</dbReference>
<evidence type="ECO:0000313" key="1">
    <source>
        <dbReference type="EMBL" id="GGF01745.1"/>
    </source>
</evidence>
<dbReference type="SUPFAM" id="SSF47240">
    <property type="entry name" value="Ferritin-like"/>
    <property type="match status" value="1"/>
</dbReference>
<reference evidence="1" key="1">
    <citation type="journal article" date="2014" name="Int. J. Syst. Evol. Microbiol.">
        <title>Complete genome of a new Firmicutes species belonging to the dominant human colonic microbiota ('Ruminococcus bicirculans') reveals two chromosomes and a selective capacity to utilize plant glucans.</title>
        <authorList>
            <consortium name="NISC Comparative Sequencing Program"/>
            <person name="Wegmann U."/>
            <person name="Louis P."/>
            <person name="Goesmann A."/>
            <person name="Henrissat B."/>
            <person name="Duncan S.H."/>
            <person name="Flint H.J."/>
        </authorList>
    </citation>
    <scope>NUCLEOTIDE SEQUENCE</scope>
    <source>
        <strain evidence="1">CGMCC 1.12707</strain>
    </source>
</reference>
<dbReference type="InterPro" id="IPR009078">
    <property type="entry name" value="Ferritin-like_SF"/>
</dbReference>
<accession>A0A1M6V6I3</accession>
<dbReference type="Proteomes" id="UP000650994">
    <property type="component" value="Unassembled WGS sequence"/>
</dbReference>
<sequence length="188" mass="21448">MVKKDSSTTVTTEMPKENVDTNMKKSELHKFFLAALKDIYYAEHALVDGLDKMQKSATTEELQDAFEDHQLQTKKHISRLEKVFTLLDEKAEKKECEAIKGLIKEAEEIIKSTKEGTMTRDAALIIAAQKIEHYEIATYGGLVQLALTMKHDKIANLLEKTLFEEEETDYNLTDIAETSINFEAEEED</sequence>
<reference evidence="1" key="5">
    <citation type="submission" date="2024-05" db="EMBL/GenBank/DDBJ databases">
        <authorList>
            <person name="Sun Q."/>
            <person name="Zhou Y."/>
        </authorList>
    </citation>
    <scope>NUCLEOTIDE SEQUENCE</scope>
    <source>
        <strain evidence="1">CGMCC 1.12707</strain>
    </source>
</reference>
<reference evidence="4" key="4">
    <citation type="journal article" date="2019" name="Int. J. Syst. Evol. Microbiol.">
        <title>The Global Catalogue of Microorganisms (GCM) 10K type strain sequencing project: providing services to taxonomists for standard genome sequencing and annotation.</title>
        <authorList>
            <consortium name="The Broad Institute Genomics Platform"/>
            <consortium name="The Broad Institute Genome Sequencing Center for Infectious Disease"/>
            <person name="Wu L."/>
            <person name="Ma J."/>
        </authorList>
    </citation>
    <scope>NUCLEOTIDE SEQUENCE [LARGE SCALE GENOMIC DNA]</scope>
    <source>
        <strain evidence="4">CGMCC 1.12707</strain>
    </source>
</reference>
<dbReference type="PANTHER" id="PTHR30565">
    <property type="entry name" value="PROTEIN YCIF"/>
    <property type="match status" value="1"/>
</dbReference>
<dbReference type="Gene3D" id="1.20.1260.10">
    <property type="match status" value="1"/>
</dbReference>
<dbReference type="CDD" id="cd07909">
    <property type="entry name" value="YciF"/>
    <property type="match status" value="1"/>
</dbReference>
<dbReference type="InterPro" id="IPR047114">
    <property type="entry name" value="YciF"/>
</dbReference>
<dbReference type="PANTHER" id="PTHR30565:SF9">
    <property type="entry name" value="PROTEIN YCIF"/>
    <property type="match status" value="1"/>
</dbReference>
<dbReference type="InterPro" id="IPR010287">
    <property type="entry name" value="DUF892_YciF-like"/>
</dbReference>
<evidence type="ECO:0000313" key="2">
    <source>
        <dbReference type="EMBL" id="SHK76936.1"/>
    </source>
</evidence>
<dbReference type="AlphaFoldDB" id="A0A1M6V6I3"/>
<evidence type="ECO:0000313" key="4">
    <source>
        <dbReference type="Proteomes" id="UP000650994"/>
    </source>
</evidence>
<dbReference type="InterPro" id="IPR012347">
    <property type="entry name" value="Ferritin-like"/>
</dbReference>
<name>A0A1M6V6I3_9FLAO</name>
<dbReference type="EMBL" id="FRBH01000003">
    <property type="protein sequence ID" value="SHK76936.1"/>
    <property type="molecule type" value="Genomic_DNA"/>
</dbReference>
<organism evidence="2 3">
    <name type="scientific">Chishuiella changwenlii</name>
    <dbReference type="NCBI Taxonomy" id="1434701"/>
    <lineage>
        <taxon>Bacteria</taxon>
        <taxon>Pseudomonadati</taxon>
        <taxon>Bacteroidota</taxon>
        <taxon>Flavobacteriia</taxon>
        <taxon>Flavobacteriales</taxon>
        <taxon>Weeksellaceae</taxon>
        <taxon>Chishuiella</taxon>
    </lineage>
</organism>
<dbReference type="OrthoDB" id="9795056at2"/>
<dbReference type="EMBL" id="BMFL01000012">
    <property type="protein sequence ID" value="GGF01745.1"/>
    <property type="molecule type" value="Genomic_DNA"/>
</dbReference>
<dbReference type="RefSeq" id="WP_143147236.1">
    <property type="nucleotide sequence ID" value="NZ_BMFL01000012.1"/>
</dbReference>
<gene>
    <name evidence="1" type="ORF">GCM10010984_18990</name>
    <name evidence="2" type="ORF">SAMN05443634_103201</name>
</gene>
<reference evidence="3" key="3">
    <citation type="submission" date="2016-11" db="EMBL/GenBank/DDBJ databases">
        <authorList>
            <person name="Varghese N."/>
            <person name="Submissions S."/>
        </authorList>
    </citation>
    <scope>NUCLEOTIDE SEQUENCE [LARGE SCALE GENOMIC DNA]</scope>
    <source>
        <strain evidence="3">DSM 27989</strain>
    </source>
</reference>
<keyword evidence="4" id="KW-1185">Reference proteome</keyword>
<dbReference type="Proteomes" id="UP000184120">
    <property type="component" value="Unassembled WGS sequence"/>
</dbReference>
<protein>
    <submittedName>
        <fullName evidence="2">Ferritin-like metal-binding protein YciE</fullName>
    </submittedName>
    <submittedName>
        <fullName evidence="1">YciE/YciF family protein</fullName>
    </submittedName>
</protein>
<evidence type="ECO:0000313" key="3">
    <source>
        <dbReference type="Proteomes" id="UP000184120"/>
    </source>
</evidence>
<dbReference type="STRING" id="1434701.SAMN05443634_103201"/>
<reference evidence="2" key="2">
    <citation type="submission" date="2016-11" db="EMBL/GenBank/DDBJ databases">
        <authorList>
            <person name="Jaros S."/>
            <person name="Januszkiewicz K."/>
            <person name="Wedrychowicz H."/>
        </authorList>
    </citation>
    <scope>NUCLEOTIDE SEQUENCE [LARGE SCALE GENOMIC DNA]</scope>
    <source>
        <strain evidence="2">DSM 27989</strain>
    </source>
</reference>
<proteinExistence type="predicted"/>